<dbReference type="Gene3D" id="1.10.10.10">
    <property type="entry name" value="Winged helix-like DNA-binding domain superfamily/Winged helix DNA-binding domain"/>
    <property type="match status" value="1"/>
</dbReference>
<reference evidence="3" key="1">
    <citation type="submission" date="2021-01" db="EMBL/GenBank/DDBJ databases">
        <title>Whole genome shotgun sequence of Rhizocola hellebori NBRC 109834.</title>
        <authorList>
            <person name="Komaki H."/>
            <person name="Tamura T."/>
        </authorList>
    </citation>
    <scope>NUCLEOTIDE SEQUENCE</scope>
    <source>
        <strain evidence="3">NBRC 109834</strain>
    </source>
</reference>
<name>A0A8J3Q7W3_9ACTN</name>
<feature type="repeat" description="TPR" evidence="1">
    <location>
        <begin position="525"/>
        <end position="558"/>
    </location>
</feature>
<dbReference type="PANTHER" id="PTHR35807">
    <property type="entry name" value="TRANSCRIPTIONAL REGULATOR REDD-RELATED"/>
    <property type="match status" value="1"/>
</dbReference>
<evidence type="ECO:0000313" key="3">
    <source>
        <dbReference type="EMBL" id="GIH05491.1"/>
    </source>
</evidence>
<keyword evidence="1" id="KW-0802">TPR repeat</keyword>
<feature type="domain" description="Bacterial transcriptional activator" evidence="2">
    <location>
        <begin position="820"/>
        <end position="951"/>
    </location>
</feature>
<accession>A0A8J3Q7W3</accession>
<feature type="repeat" description="TPR" evidence="1">
    <location>
        <begin position="486"/>
        <end position="519"/>
    </location>
</feature>
<keyword evidence="4" id="KW-1185">Reference proteome</keyword>
<gene>
    <name evidence="3" type="ORF">Rhe02_35580</name>
</gene>
<dbReference type="SUPFAM" id="SSF48452">
    <property type="entry name" value="TPR-like"/>
    <property type="match status" value="3"/>
</dbReference>
<dbReference type="InterPro" id="IPR011990">
    <property type="entry name" value="TPR-like_helical_dom_sf"/>
</dbReference>
<dbReference type="SMART" id="SM00028">
    <property type="entry name" value="TPR"/>
    <property type="match status" value="3"/>
</dbReference>
<dbReference type="GO" id="GO:0003677">
    <property type="term" value="F:DNA binding"/>
    <property type="evidence" value="ECO:0007669"/>
    <property type="project" value="InterPro"/>
</dbReference>
<dbReference type="Gene3D" id="1.25.40.10">
    <property type="entry name" value="Tetratricopeptide repeat domain"/>
    <property type="match status" value="3"/>
</dbReference>
<evidence type="ECO:0000259" key="2">
    <source>
        <dbReference type="SMART" id="SM01043"/>
    </source>
</evidence>
<dbReference type="Pfam" id="PF13424">
    <property type="entry name" value="TPR_12"/>
    <property type="match status" value="1"/>
</dbReference>
<dbReference type="PROSITE" id="PS50005">
    <property type="entry name" value="TPR"/>
    <property type="match status" value="2"/>
</dbReference>
<dbReference type="InterPro" id="IPR016032">
    <property type="entry name" value="Sig_transdc_resp-reg_C-effctor"/>
</dbReference>
<dbReference type="Pfam" id="PF03704">
    <property type="entry name" value="BTAD"/>
    <property type="match status" value="1"/>
</dbReference>
<evidence type="ECO:0000313" key="4">
    <source>
        <dbReference type="Proteomes" id="UP000612899"/>
    </source>
</evidence>
<dbReference type="InterPro" id="IPR051677">
    <property type="entry name" value="AfsR-DnrI-RedD_regulator"/>
</dbReference>
<dbReference type="InterPro" id="IPR036388">
    <property type="entry name" value="WH-like_DNA-bd_sf"/>
</dbReference>
<dbReference type="Pfam" id="PF13181">
    <property type="entry name" value="TPR_8"/>
    <property type="match status" value="1"/>
</dbReference>
<evidence type="ECO:0000256" key="1">
    <source>
        <dbReference type="PROSITE-ProRule" id="PRU00339"/>
    </source>
</evidence>
<dbReference type="GO" id="GO:0006355">
    <property type="term" value="P:regulation of DNA-templated transcription"/>
    <property type="evidence" value="ECO:0007669"/>
    <property type="project" value="InterPro"/>
</dbReference>
<protein>
    <recommendedName>
        <fullName evidence="2">Bacterial transcriptional activator domain-containing protein</fullName>
    </recommendedName>
</protein>
<dbReference type="RefSeq" id="WP_203909335.1">
    <property type="nucleotide sequence ID" value="NZ_BONY01000019.1"/>
</dbReference>
<dbReference type="Proteomes" id="UP000612899">
    <property type="component" value="Unassembled WGS sequence"/>
</dbReference>
<dbReference type="AlphaFoldDB" id="A0A8J3Q7W3"/>
<organism evidence="3 4">
    <name type="scientific">Rhizocola hellebori</name>
    <dbReference type="NCBI Taxonomy" id="1392758"/>
    <lineage>
        <taxon>Bacteria</taxon>
        <taxon>Bacillati</taxon>
        <taxon>Actinomycetota</taxon>
        <taxon>Actinomycetes</taxon>
        <taxon>Micromonosporales</taxon>
        <taxon>Micromonosporaceae</taxon>
        <taxon>Rhizocola</taxon>
    </lineage>
</organism>
<comment type="caution">
    <text evidence="3">The sequence shown here is derived from an EMBL/GenBank/DDBJ whole genome shotgun (WGS) entry which is preliminary data.</text>
</comment>
<dbReference type="SMART" id="SM01043">
    <property type="entry name" value="BTAD"/>
    <property type="match status" value="1"/>
</dbReference>
<dbReference type="InterPro" id="IPR005158">
    <property type="entry name" value="BTAD"/>
</dbReference>
<sequence length="953" mass="102353">MVLPVIELVVAAAGYGKTSLLRQRYPAATWHSGVAGLTGGDTVIDDLPMLTPDAAQALFASVDALPSGARVAIASRFPLPVLPARLRGLAQVRPAELALSAEAATELLENEYGLRDLDLSDQVHTMTGGWPALVRLAGEAVAAGEPVLPEPGSALWSFVSEEVLAPLPQEVRALLVDLADLTPVSAGLGEALGHAEAASWLRMLTAMGLLCDDRVIPIVAHVAREDAPGNGLAMLAARWYEEAGHPCAALKAFARAGDLVQCGRLLDRHGQEILAEGHGSLIIDILTKNTNRSRQQQLLLGDAVRTSGSSLAAAQIYGIVAEAEPVWDAAIAWRMGMLHYHRGDSRAALETFERARDDAEPSTDQAMLSAWRASARLQLGEIDTAVALANLACQQASAVNDDLALATAHVTLALCDSVSGRDADSEEHNLRALELAEKVGSALLRARILASQTFRHLCEAKYVAALATAQQNAHFAALAGHSNLRAVAYCNSGDALMMLGKYDQAIRQFQRAEAIFRRVGPRRAAPAQLGLGEVYRRRGWAEQARAAFESALELAQEAGTHHVQVSALCGLARLFAPEDPQHAATFAQRATELASDRVVVAALLASGWVAHHAGDRATATKLATEAAERASAERDPAGLADSLELRAIAEPDPARARNALREAFAVWTQAQADVEAARVGHRLGHLVGAGVGDRLGALEAAETLARAGVAPETADTAAVTVRAFGRFEVWLDGQPVPAARWQSRRARDLLRILVARRGRPVPRDELREMLWRGEDSSGHRLSVLLSIIRRVLDPERVLASDHYIVADQASVGLDIGRLRVDVEDFLADLVHARRLRERGALDEAERLLSACLDRYRADVFEDEPYAEWAVALREEARGGYLSVLRMLAQISRKRGRPGVAVGHLLRLLSADPYDEAGHRALIEALVAGGQHGEAKRARDRYLNAMRAIGVKPA</sequence>
<proteinExistence type="predicted"/>
<dbReference type="EMBL" id="BONY01000019">
    <property type="protein sequence ID" value="GIH05491.1"/>
    <property type="molecule type" value="Genomic_DNA"/>
</dbReference>
<dbReference type="InterPro" id="IPR019734">
    <property type="entry name" value="TPR_rpt"/>
</dbReference>
<dbReference type="SUPFAM" id="SSF46894">
    <property type="entry name" value="C-terminal effector domain of the bipartite response regulators"/>
    <property type="match status" value="1"/>
</dbReference>